<evidence type="ECO:0000256" key="8">
    <source>
        <dbReference type="SAM" id="MobiDB-lite"/>
    </source>
</evidence>
<dbReference type="GO" id="GO:0008270">
    <property type="term" value="F:zinc ion binding"/>
    <property type="evidence" value="ECO:0007669"/>
    <property type="project" value="TreeGrafter"/>
</dbReference>
<comment type="subunit">
    <text evidence="2">Monomer.</text>
</comment>
<feature type="region of interest" description="Disordered" evidence="8">
    <location>
        <begin position="330"/>
        <end position="361"/>
    </location>
</feature>
<evidence type="ECO:0000256" key="4">
    <source>
        <dbReference type="ARBA" id="ARBA00022801"/>
    </source>
</evidence>
<reference evidence="11" key="1">
    <citation type="submission" date="2012-07" db="EMBL/GenBank/DDBJ databases">
        <title>Genome of the Chinese tree shrew, a rising model animal genetically related to primates.</title>
        <authorList>
            <person name="Zhang G."/>
            <person name="Fan Y."/>
            <person name="Yao Y."/>
            <person name="Huang Z."/>
        </authorList>
    </citation>
    <scope>NUCLEOTIDE SEQUENCE [LARGE SCALE GENOMIC DNA]</scope>
</reference>
<sequence>MKRKVVKTSKLRLSPNEEACILKEDYERRRKLRLLQVREQEKDIALQIREEIKQRRNQQFTRLAEELRAEWEESQIQKIQNLEKLYLASLRNMGGGHRQAKENEPDLDALAQRAAERKRKADLRHKEALKVQKSQKELLMKQKTRHIKARKEALLTEKERSAKITSLPAPPPPLFENQEKLMKELEQLQQEDLARRRQTVAQMPPQLVELPYRRSEMKEDWQRELEFAFEDMYNADRIIESDTLTIESGTLTSEDKPLSCAVDSGKEQAVAQSSVLLHPQEEAARIRMSARQKQIMEIEEQKQKQLELLEQIEQQKLRLETHCFRAQLEEKRKTTQQQTETSKLTVENDLKAQQRQPQQLREWLPHIRDLARDNQESSHAGRSNSGGNQLLWEDTSTKQSGKPDFYQDRDPMRVSVSREHSFPGSPLTCEPSGCLQSLAENIRGDDYGDEAVLQKGLKTNFADVQVSVVDCPDLTKEPFTFPVKGICGKTRIAEVGGVPYLLPLINREKVIEVKAKRRTGQLNFVTCMRQTLGNHYGDKPVGMGGTFIVQKGKVKTHIMGFDLRLEHTHFFSHHGEGGHYHYDTTPETVEYLGYFLPAELLYRIDQPKETHLIGRD</sequence>
<comment type="subcellular location">
    <subcellularLocation>
        <location evidence="1">Nucleus</location>
    </subcellularLocation>
</comment>
<dbReference type="EMBL" id="KB361044">
    <property type="protein sequence ID" value="ELV13532.1"/>
    <property type="molecule type" value="Genomic_DNA"/>
</dbReference>
<dbReference type="InterPro" id="IPR015021">
    <property type="entry name" value="C11orf54_DUF1907"/>
</dbReference>
<keyword evidence="5" id="KW-0862">Zinc</keyword>
<name>L8YBB9_TUPCH</name>
<organism evidence="10 11">
    <name type="scientific">Tupaia chinensis</name>
    <name type="common">Chinese tree shrew</name>
    <name type="synonym">Tupaia belangeri chinensis</name>
    <dbReference type="NCBI Taxonomy" id="246437"/>
    <lineage>
        <taxon>Eukaryota</taxon>
        <taxon>Metazoa</taxon>
        <taxon>Chordata</taxon>
        <taxon>Craniata</taxon>
        <taxon>Vertebrata</taxon>
        <taxon>Euteleostomi</taxon>
        <taxon>Mammalia</taxon>
        <taxon>Eutheria</taxon>
        <taxon>Euarchontoglires</taxon>
        <taxon>Scandentia</taxon>
        <taxon>Tupaiidae</taxon>
        <taxon>Tupaia</taxon>
    </lineage>
</organism>
<feature type="coiled-coil region" evidence="7">
    <location>
        <begin position="295"/>
        <end position="322"/>
    </location>
</feature>
<dbReference type="PANTHER" id="PTHR13204:SF1">
    <property type="entry name" value="ESTER HYDROLASE C11ORF54"/>
    <property type="match status" value="1"/>
</dbReference>
<dbReference type="InParanoid" id="L8YBB9"/>
<dbReference type="SUPFAM" id="SSF117856">
    <property type="entry name" value="AF0104/ALDC/Ptd012-like"/>
    <property type="match status" value="1"/>
</dbReference>
<dbReference type="eggNOG" id="ENOG502QSZR">
    <property type="taxonomic scope" value="Eukaryota"/>
</dbReference>
<dbReference type="AlphaFoldDB" id="L8YBB9"/>
<protein>
    <recommendedName>
        <fullName evidence="9">DUF1907 domain-containing protein</fullName>
    </recommendedName>
</protein>
<keyword evidence="6" id="KW-0539">Nucleus</keyword>
<keyword evidence="7" id="KW-0175">Coiled coil</keyword>
<proteinExistence type="predicted"/>
<feature type="compositionally biased region" description="Low complexity" evidence="8">
    <location>
        <begin position="335"/>
        <end position="345"/>
    </location>
</feature>
<feature type="domain" description="DUF1907" evidence="9">
    <location>
        <begin position="452"/>
        <end position="604"/>
    </location>
</feature>
<feature type="compositionally biased region" description="Polar residues" evidence="8">
    <location>
        <begin position="377"/>
        <end position="388"/>
    </location>
</feature>
<evidence type="ECO:0000256" key="5">
    <source>
        <dbReference type="ARBA" id="ARBA00022833"/>
    </source>
</evidence>
<dbReference type="STRING" id="246437.L8YBB9"/>
<evidence type="ECO:0000313" key="11">
    <source>
        <dbReference type="Proteomes" id="UP000011518"/>
    </source>
</evidence>
<reference evidence="11" key="2">
    <citation type="journal article" date="2013" name="Nat. Commun.">
        <title>Genome of the Chinese tree shrew.</title>
        <authorList>
            <person name="Fan Y."/>
            <person name="Huang Z.Y."/>
            <person name="Cao C.C."/>
            <person name="Chen C.S."/>
            <person name="Chen Y.X."/>
            <person name="Fan D.D."/>
            <person name="He J."/>
            <person name="Hou H.L."/>
            <person name="Hu L."/>
            <person name="Hu X.T."/>
            <person name="Jiang X.T."/>
            <person name="Lai R."/>
            <person name="Lang Y.S."/>
            <person name="Liang B."/>
            <person name="Liao S.G."/>
            <person name="Mu D."/>
            <person name="Ma Y.Y."/>
            <person name="Niu Y.Y."/>
            <person name="Sun X.Q."/>
            <person name="Xia J.Q."/>
            <person name="Xiao J."/>
            <person name="Xiong Z.Q."/>
            <person name="Xu L."/>
            <person name="Yang L."/>
            <person name="Zhang Y."/>
            <person name="Zhao W."/>
            <person name="Zhao X.D."/>
            <person name="Zheng Y.T."/>
            <person name="Zhou J.M."/>
            <person name="Zhu Y.B."/>
            <person name="Zhang G.J."/>
            <person name="Wang J."/>
            <person name="Yao Y.G."/>
        </authorList>
    </citation>
    <scope>NUCLEOTIDE SEQUENCE [LARGE SCALE GENOMIC DNA]</scope>
</reference>
<evidence type="ECO:0000256" key="7">
    <source>
        <dbReference type="SAM" id="Coils"/>
    </source>
</evidence>
<keyword evidence="3" id="KW-0479">Metal-binding</keyword>
<evidence type="ECO:0000259" key="9">
    <source>
        <dbReference type="SMART" id="SM01168"/>
    </source>
</evidence>
<keyword evidence="11" id="KW-1185">Reference proteome</keyword>
<evidence type="ECO:0000256" key="2">
    <source>
        <dbReference type="ARBA" id="ARBA00011245"/>
    </source>
</evidence>
<dbReference type="Pfam" id="PF08925">
    <property type="entry name" value="DUF1907"/>
    <property type="match status" value="2"/>
</dbReference>
<evidence type="ECO:0000256" key="3">
    <source>
        <dbReference type="ARBA" id="ARBA00022723"/>
    </source>
</evidence>
<keyword evidence="4" id="KW-0378">Hydrolase</keyword>
<dbReference type="Proteomes" id="UP000011518">
    <property type="component" value="Unassembled WGS sequence"/>
</dbReference>
<gene>
    <name evidence="10" type="ORF">TREES_T100004622</name>
</gene>
<feature type="region of interest" description="Disordered" evidence="8">
    <location>
        <begin position="373"/>
        <end position="409"/>
    </location>
</feature>
<accession>L8YBB9</accession>
<dbReference type="GO" id="GO:0016788">
    <property type="term" value="F:hydrolase activity, acting on ester bonds"/>
    <property type="evidence" value="ECO:0007669"/>
    <property type="project" value="TreeGrafter"/>
</dbReference>
<evidence type="ECO:0000256" key="1">
    <source>
        <dbReference type="ARBA" id="ARBA00004123"/>
    </source>
</evidence>
<dbReference type="PANTHER" id="PTHR13204">
    <property type="entry name" value="PTD012 PROTEIN"/>
    <property type="match status" value="1"/>
</dbReference>
<evidence type="ECO:0000256" key="6">
    <source>
        <dbReference type="ARBA" id="ARBA00023242"/>
    </source>
</evidence>
<dbReference type="SMART" id="SM01168">
    <property type="entry name" value="DUF1907"/>
    <property type="match status" value="1"/>
</dbReference>
<dbReference type="GO" id="GO:0005634">
    <property type="term" value="C:nucleus"/>
    <property type="evidence" value="ECO:0007669"/>
    <property type="project" value="UniProtKB-SubCell"/>
</dbReference>
<evidence type="ECO:0000313" key="10">
    <source>
        <dbReference type="EMBL" id="ELV13532.1"/>
    </source>
</evidence>